<sequence>MDWQKNVVRRTMEGAGEYPSVQLQFLLQRLEQYPQAVPAIADAIRDMGQWYLEHADALEAETAARQAQATLVEIAKHKK</sequence>
<accession>A0ABV7TDB6</accession>
<protein>
    <submittedName>
        <fullName evidence="1">Uncharacterized protein</fullName>
    </submittedName>
</protein>
<dbReference type="EMBL" id="JBHRXI010000006">
    <property type="protein sequence ID" value="MFC3613559.1"/>
    <property type="molecule type" value="Genomic_DNA"/>
</dbReference>
<evidence type="ECO:0000313" key="1">
    <source>
        <dbReference type="EMBL" id="MFC3613559.1"/>
    </source>
</evidence>
<gene>
    <name evidence="1" type="ORF">ACFORG_07280</name>
</gene>
<dbReference type="RefSeq" id="WP_386734745.1">
    <property type="nucleotide sequence ID" value="NZ_JBHRXI010000006.1"/>
</dbReference>
<name>A0ABV7TDB6_9RHOB</name>
<organism evidence="1 2">
    <name type="scientific">Lutimaribacter marinistellae</name>
    <dbReference type="NCBI Taxonomy" id="1820329"/>
    <lineage>
        <taxon>Bacteria</taxon>
        <taxon>Pseudomonadati</taxon>
        <taxon>Pseudomonadota</taxon>
        <taxon>Alphaproteobacteria</taxon>
        <taxon>Rhodobacterales</taxon>
        <taxon>Roseobacteraceae</taxon>
        <taxon>Lutimaribacter</taxon>
    </lineage>
</organism>
<keyword evidence="2" id="KW-1185">Reference proteome</keyword>
<reference evidence="2" key="1">
    <citation type="journal article" date="2019" name="Int. J. Syst. Evol. Microbiol.">
        <title>The Global Catalogue of Microorganisms (GCM) 10K type strain sequencing project: providing services to taxonomists for standard genome sequencing and annotation.</title>
        <authorList>
            <consortium name="The Broad Institute Genomics Platform"/>
            <consortium name="The Broad Institute Genome Sequencing Center for Infectious Disease"/>
            <person name="Wu L."/>
            <person name="Ma J."/>
        </authorList>
    </citation>
    <scope>NUCLEOTIDE SEQUENCE [LARGE SCALE GENOMIC DNA]</scope>
    <source>
        <strain evidence="2">KCTC 42911</strain>
    </source>
</reference>
<dbReference type="Proteomes" id="UP001595629">
    <property type="component" value="Unassembled WGS sequence"/>
</dbReference>
<evidence type="ECO:0000313" key="2">
    <source>
        <dbReference type="Proteomes" id="UP001595629"/>
    </source>
</evidence>
<proteinExistence type="predicted"/>
<comment type="caution">
    <text evidence="1">The sequence shown here is derived from an EMBL/GenBank/DDBJ whole genome shotgun (WGS) entry which is preliminary data.</text>
</comment>